<dbReference type="SUPFAM" id="SSF116734">
    <property type="entry name" value="DNA methylase specificity domain"/>
    <property type="match status" value="2"/>
</dbReference>
<evidence type="ECO:0000256" key="1">
    <source>
        <dbReference type="ARBA" id="ARBA00010923"/>
    </source>
</evidence>
<sequence>MGEFKNREAEELKNSGVEWNGGIPREWSSKKLKHISFCFPSNVDKKTKLGEIPIKLCNYTDVYYHKYITANIEFMNATATSAQIIRFSLKSGDILLTKDSESPSDIGVASYVIDNITDLVCGYHITIVKVFEQYNSLYYYYYLLSTGVKNYFETVANGITRYGIGVDGFNNTPVIIPSEGQQQKIANFLYIKTAQFDSIISKKEQLIQKLEEAKKSMISEVITGKVKIVDGEMVKRQPEEMKDSGVEWLGMIPKDWEITRIKNLFSLRNERNKKSMDSVQILSLYTALGVKRQEEIENKTGNIVRTVFDYKIVHPNDIVVNIILAWMGAIGMSRDRGVISPAYDIYKPNRFVNSNYYNHLFRTSKFTGECFKYGRGIMLMRWRTYSDEFMSINCCKPLLAEQEKISEFIDIKNNNIDSVIAKNKTQIQKLKQAKQSLISEAVTGKINLTDWEIIEEGGVQ</sequence>
<organism evidence="5 6">
    <name type="scientific">Paenibacillus psychroresistens</name>
    <dbReference type="NCBI Taxonomy" id="1778678"/>
    <lineage>
        <taxon>Bacteria</taxon>
        <taxon>Bacillati</taxon>
        <taxon>Bacillota</taxon>
        <taxon>Bacilli</taxon>
        <taxon>Bacillales</taxon>
        <taxon>Paenibacillaceae</taxon>
        <taxon>Paenibacillus</taxon>
    </lineage>
</organism>
<dbReference type="PANTHER" id="PTHR30408">
    <property type="entry name" value="TYPE-1 RESTRICTION ENZYME ECOKI SPECIFICITY PROTEIN"/>
    <property type="match status" value="1"/>
</dbReference>
<reference evidence="6" key="1">
    <citation type="submission" date="2018-11" db="EMBL/GenBank/DDBJ databases">
        <title>Complete genome sequence of Paenibacillus sp. ML311-T8.</title>
        <authorList>
            <person name="Nam Y.-D."/>
            <person name="Kang J."/>
            <person name="Chung W.-H."/>
            <person name="Park Y.S."/>
        </authorList>
    </citation>
    <scope>NUCLEOTIDE SEQUENCE [LARGE SCALE GENOMIC DNA]</scope>
    <source>
        <strain evidence="6">ML311-T8</strain>
    </source>
</reference>
<dbReference type="OrthoDB" id="9795776at2"/>
<dbReference type="InterPro" id="IPR044946">
    <property type="entry name" value="Restrct_endonuc_typeI_TRD_sf"/>
</dbReference>
<name>A0A6B8RNE5_9BACL</name>
<keyword evidence="5" id="KW-0255">Endonuclease</keyword>
<evidence type="ECO:0000313" key="6">
    <source>
        <dbReference type="Proteomes" id="UP000426246"/>
    </source>
</evidence>
<keyword evidence="6" id="KW-1185">Reference proteome</keyword>
<dbReference type="EMBL" id="CP034235">
    <property type="protein sequence ID" value="QGQ97549.1"/>
    <property type="molecule type" value="Genomic_DNA"/>
</dbReference>
<dbReference type="AlphaFoldDB" id="A0A6B8RNE5"/>
<keyword evidence="5" id="KW-0540">Nuclease</keyword>
<dbReference type="GO" id="GO:0004519">
    <property type="term" value="F:endonuclease activity"/>
    <property type="evidence" value="ECO:0007669"/>
    <property type="project" value="UniProtKB-KW"/>
</dbReference>
<dbReference type="InterPro" id="IPR000055">
    <property type="entry name" value="Restrct_endonuc_typeI_TRD"/>
</dbReference>
<evidence type="ECO:0000259" key="4">
    <source>
        <dbReference type="Pfam" id="PF01420"/>
    </source>
</evidence>
<feature type="domain" description="Type I restriction modification DNA specificity" evidence="4">
    <location>
        <begin position="49"/>
        <end position="211"/>
    </location>
</feature>
<accession>A0A6B8RNE5</accession>
<dbReference type="GO" id="GO:0003677">
    <property type="term" value="F:DNA binding"/>
    <property type="evidence" value="ECO:0007669"/>
    <property type="project" value="UniProtKB-KW"/>
</dbReference>
<dbReference type="InterPro" id="IPR052021">
    <property type="entry name" value="Type-I_RS_S_subunit"/>
</dbReference>
<dbReference type="PANTHER" id="PTHR30408:SF12">
    <property type="entry name" value="TYPE I RESTRICTION ENZYME MJAVIII SPECIFICITY SUBUNIT"/>
    <property type="match status" value="1"/>
</dbReference>
<keyword evidence="3" id="KW-0238">DNA-binding</keyword>
<evidence type="ECO:0000256" key="3">
    <source>
        <dbReference type="ARBA" id="ARBA00023125"/>
    </source>
</evidence>
<dbReference type="Gene3D" id="3.90.220.20">
    <property type="entry name" value="DNA methylase specificity domains"/>
    <property type="match status" value="2"/>
</dbReference>
<proteinExistence type="inferred from homology"/>
<evidence type="ECO:0000313" key="5">
    <source>
        <dbReference type="EMBL" id="QGQ97549.1"/>
    </source>
</evidence>
<dbReference type="Proteomes" id="UP000426246">
    <property type="component" value="Chromosome"/>
</dbReference>
<comment type="similarity">
    <text evidence="1">Belongs to the type-I restriction system S methylase family.</text>
</comment>
<protein>
    <submittedName>
        <fullName evidence="5">Restriction endonuclease subunit S</fullName>
    </submittedName>
</protein>
<gene>
    <name evidence="5" type="ORF">EHS13_22995</name>
</gene>
<dbReference type="Pfam" id="PF01420">
    <property type="entry name" value="Methylase_S"/>
    <property type="match status" value="1"/>
</dbReference>
<dbReference type="GO" id="GO:0009307">
    <property type="term" value="P:DNA restriction-modification system"/>
    <property type="evidence" value="ECO:0007669"/>
    <property type="project" value="UniProtKB-KW"/>
</dbReference>
<dbReference type="KEGG" id="ppsc:EHS13_22995"/>
<keyword evidence="2" id="KW-0680">Restriction system</keyword>
<dbReference type="Gene3D" id="1.10.287.1120">
    <property type="entry name" value="Bipartite methylase S protein"/>
    <property type="match status" value="1"/>
</dbReference>
<dbReference type="RefSeq" id="WP_155702654.1">
    <property type="nucleotide sequence ID" value="NZ_CP034235.1"/>
</dbReference>
<evidence type="ECO:0000256" key="2">
    <source>
        <dbReference type="ARBA" id="ARBA00022747"/>
    </source>
</evidence>
<dbReference type="REBASE" id="369181">
    <property type="entry name" value="S.Pps311T8ORF23000P"/>
</dbReference>
<keyword evidence="5" id="KW-0378">Hydrolase</keyword>